<protein>
    <submittedName>
        <fullName evidence="1">Oidioi.mRNA.OKI2018_I69.XSR.g15477.t1.cds</fullName>
    </submittedName>
</protein>
<keyword evidence="2" id="KW-1185">Reference proteome</keyword>
<dbReference type="Proteomes" id="UP001158576">
    <property type="component" value="Chromosome XSR"/>
</dbReference>
<reference evidence="1 2" key="1">
    <citation type="submission" date="2021-04" db="EMBL/GenBank/DDBJ databases">
        <authorList>
            <person name="Bliznina A."/>
        </authorList>
    </citation>
    <scope>NUCLEOTIDE SEQUENCE [LARGE SCALE GENOMIC DNA]</scope>
</reference>
<gene>
    <name evidence="1" type="ORF">OKIOD_LOCUS7035</name>
</gene>
<proteinExistence type="predicted"/>
<evidence type="ECO:0000313" key="2">
    <source>
        <dbReference type="Proteomes" id="UP001158576"/>
    </source>
</evidence>
<accession>A0ABN7SCZ9</accession>
<evidence type="ECO:0000313" key="1">
    <source>
        <dbReference type="EMBL" id="CAG5098225.1"/>
    </source>
</evidence>
<dbReference type="EMBL" id="OU015569">
    <property type="protein sequence ID" value="CAG5098225.1"/>
    <property type="molecule type" value="Genomic_DNA"/>
</dbReference>
<sequence>MKVTVRKRKAKSLPELVQLSIDSFPVTHRFFDIGSEEKPLVSERLRTRNRDFHNFYTISSVAKVKRFPKLVDTYDVNYDSSTLQRLEITAKILHTRSCPVT</sequence>
<name>A0ABN7SCZ9_OIKDI</name>
<organism evidence="1 2">
    <name type="scientific">Oikopleura dioica</name>
    <name type="common">Tunicate</name>
    <dbReference type="NCBI Taxonomy" id="34765"/>
    <lineage>
        <taxon>Eukaryota</taxon>
        <taxon>Metazoa</taxon>
        <taxon>Chordata</taxon>
        <taxon>Tunicata</taxon>
        <taxon>Appendicularia</taxon>
        <taxon>Copelata</taxon>
        <taxon>Oikopleuridae</taxon>
        <taxon>Oikopleura</taxon>
    </lineage>
</organism>